<dbReference type="AlphaFoldDB" id="A0A834J8V0"/>
<dbReference type="InterPro" id="IPR003545">
    <property type="entry name" value="Telomerase_RT"/>
</dbReference>
<gene>
    <name evidence="16" type="ORF">HZH66_012907</name>
</gene>
<dbReference type="InterPro" id="IPR021891">
    <property type="entry name" value="Telomerase_RBD"/>
</dbReference>
<feature type="domain" description="Reverse transcriptase" evidence="15">
    <location>
        <begin position="430"/>
        <end position="714"/>
    </location>
</feature>
<dbReference type="Gene3D" id="1.10.132.70">
    <property type="match status" value="1"/>
</dbReference>
<comment type="catalytic activity">
    <reaction evidence="13 14">
        <text>DNA(n) + a 2'-deoxyribonucleoside 5'-triphosphate = DNA(n+1) + diphosphate</text>
        <dbReference type="Rhea" id="RHEA:22508"/>
        <dbReference type="Rhea" id="RHEA-COMP:17339"/>
        <dbReference type="Rhea" id="RHEA-COMP:17340"/>
        <dbReference type="ChEBI" id="CHEBI:33019"/>
        <dbReference type="ChEBI" id="CHEBI:61560"/>
        <dbReference type="ChEBI" id="CHEBI:173112"/>
        <dbReference type="EC" id="2.7.7.49"/>
    </reaction>
</comment>
<comment type="similarity">
    <text evidence="1 14">Belongs to the reverse transcriptase family. Telomerase subfamily.</text>
</comment>
<keyword evidence="7 14" id="KW-0479">Metal-binding</keyword>
<dbReference type="PANTHER" id="PTHR12066:SF0">
    <property type="entry name" value="TELOMERASE REVERSE TRANSCRIPTASE"/>
    <property type="match status" value="1"/>
</dbReference>
<dbReference type="InterPro" id="IPR043502">
    <property type="entry name" value="DNA/RNA_pol_sf"/>
</dbReference>
<sequence>MRTNRTFKVKCNDNCHFYRFNKKFSQDNLHDTSYRSEKPFSLNCRDGSRFKKDPSRHVRRGTSEEELALHIERYYGLLFISPFKSYCVNRHNLEVIEQRQMTIVRNTRKMEDIWNELKKFYGVQVATYCKSKNLMLEKIKCGAIKLHNCADLMECSRILQDEKEQPLFSNFLASQFCNLKLPSKKKTLSDEEKIKEENNPYLNNINLKVILREKSNFISTKSVSNNCILDTALSVKDIYNNIIKIKVNRLNDTEVDQNYSNQLMFILKNFQKKHKKYSYNVHLNNILEKNNVGRYHGTLTQSWQQIDEIEIDIKKISYFFNNILIKVVPLELFGSYKNIQIIHKLIYSILKSARFQPIYLKSYINKLNIEKIKWLKCYKEESVKWLIIIHPAAIGKRLYIKNGRWKTIKKHFVKDRVNKKVFINVFENKWFSSKSEFKLFLKHSGLRPIAKTSYTSKEEDHMTMLLKFLRQLCVTHYGLASMSQFRDKYKAIVYKRNNYNCNKIWLVSCDINDAFSSIRLDKLNNIIKLLCENLPNKLGLKWMALLPVKSKTGNLRFEQYFVDLYVALPIGTIHAPTTITMSKTHVTYVMKQNLLDNINKCIFGQKIEIKKKKYLLNKGILQGTILSNVFSDIYYNYIYHQRLSEFMQSGMLFRYVDDTLYVSENRESAEKFMETINEGFPEYNCSFKQSKIQTNLPHKTNYTTNEIKFLGYKINCDSLESLPYFKDAHPSHLFTLAMKNKKCEDAITMFKQRITNYSYLRLSKIILHDPTNCIHRLKIFVKKISIMQAWRALMFIQKLFGDTHKLYTNHQKIFLTIKISNRKIVRAVLNHCIEDIQKKINFNKDKMRQKIFISLWTAYKRIFSNDRVIYKIFVNLIKKEMKSRRKYIRKRIYSLSHKNMSAIYPYQLLKILATYSYGTDYK</sequence>
<dbReference type="PRINTS" id="PR01365">
    <property type="entry name" value="TELOMERASERT"/>
</dbReference>
<dbReference type="Pfam" id="PF12009">
    <property type="entry name" value="Telomerase_RBD"/>
    <property type="match status" value="1"/>
</dbReference>
<keyword evidence="6 14" id="KW-0548">Nucleotidyltransferase</keyword>
<dbReference type="PROSITE" id="PS50878">
    <property type="entry name" value="RT_POL"/>
    <property type="match status" value="1"/>
</dbReference>
<evidence type="ECO:0000256" key="13">
    <source>
        <dbReference type="ARBA" id="ARBA00048173"/>
    </source>
</evidence>
<comment type="function">
    <text evidence="14">Telomerase is a ribonucleoprotein enzyme essential for the replication of chromosome termini in most eukaryotes. It elongates telomeres. It is a reverse transcriptase that adds simple sequence repeats to chromosome ends by copying a template sequence within the RNA component of the enzyme.</text>
</comment>
<organism evidence="16 17">
    <name type="scientific">Vespula vulgaris</name>
    <name type="common">Yellow jacket</name>
    <name type="synonym">Wasp</name>
    <dbReference type="NCBI Taxonomy" id="7454"/>
    <lineage>
        <taxon>Eukaryota</taxon>
        <taxon>Metazoa</taxon>
        <taxon>Ecdysozoa</taxon>
        <taxon>Arthropoda</taxon>
        <taxon>Hexapoda</taxon>
        <taxon>Insecta</taxon>
        <taxon>Pterygota</taxon>
        <taxon>Neoptera</taxon>
        <taxon>Endopterygota</taxon>
        <taxon>Hymenoptera</taxon>
        <taxon>Apocrita</taxon>
        <taxon>Aculeata</taxon>
        <taxon>Vespoidea</taxon>
        <taxon>Vespidae</taxon>
        <taxon>Vespinae</taxon>
        <taxon>Vespula</taxon>
    </lineage>
</organism>
<evidence type="ECO:0000256" key="9">
    <source>
        <dbReference type="ARBA" id="ARBA00022895"/>
    </source>
</evidence>
<evidence type="ECO:0000256" key="12">
    <source>
        <dbReference type="ARBA" id="ARBA00032044"/>
    </source>
</evidence>
<dbReference type="GO" id="GO:0000333">
    <property type="term" value="C:telomerase catalytic core complex"/>
    <property type="evidence" value="ECO:0007669"/>
    <property type="project" value="TreeGrafter"/>
</dbReference>
<evidence type="ECO:0000256" key="2">
    <source>
        <dbReference type="ARBA" id="ARBA00012493"/>
    </source>
</evidence>
<dbReference type="Pfam" id="PF00078">
    <property type="entry name" value="RVT_1"/>
    <property type="match status" value="1"/>
</dbReference>
<reference evidence="16" key="1">
    <citation type="journal article" date="2020" name="G3 (Bethesda)">
        <title>High-Quality Assemblies for Three Invasive Social Wasps from the &lt;i&gt;Vespula&lt;/i&gt; Genus.</title>
        <authorList>
            <person name="Harrop T.W.R."/>
            <person name="Guhlin J."/>
            <person name="McLaughlin G.M."/>
            <person name="Permina E."/>
            <person name="Stockwell P."/>
            <person name="Gilligan J."/>
            <person name="Le Lec M.F."/>
            <person name="Gruber M.A.M."/>
            <person name="Quinn O."/>
            <person name="Lovegrove M."/>
            <person name="Duncan E.J."/>
            <person name="Remnant E.J."/>
            <person name="Van Eeckhoven J."/>
            <person name="Graham B."/>
            <person name="Knapp R.A."/>
            <person name="Langford K.W."/>
            <person name="Kronenberg Z."/>
            <person name="Press M.O."/>
            <person name="Eacker S.M."/>
            <person name="Wilson-Rankin E.E."/>
            <person name="Purcell J."/>
            <person name="Lester P.J."/>
            <person name="Dearden P.K."/>
        </authorList>
    </citation>
    <scope>NUCLEOTIDE SEQUENCE</scope>
    <source>
        <strain evidence="16">Marl-1</strain>
    </source>
</reference>
<dbReference type="CDD" id="cd01648">
    <property type="entry name" value="TERT"/>
    <property type="match status" value="1"/>
</dbReference>
<dbReference type="Gene3D" id="3.30.70.2630">
    <property type="match status" value="1"/>
</dbReference>
<keyword evidence="11 14" id="KW-0539">Nucleus</keyword>
<accession>A0A834J8V0</accession>
<evidence type="ECO:0000256" key="7">
    <source>
        <dbReference type="ARBA" id="ARBA00022723"/>
    </source>
</evidence>
<dbReference type="EMBL" id="JACSEA010000017">
    <property type="protein sequence ID" value="KAF7383557.1"/>
    <property type="molecule type" value="Genomic_DNA"/>
</dbReference>
<keyword evidence="17" id="KW-1185">Reference proteome</keyword>
<dbReference type="GO" id="GO:0007004">
    <property type="term" value="P:telomere maintenance via telomerase"/>
    <property type="evidence" value="ECO:0007669"/>
    <property type="project" value="TreeGrafter"/>
</dbReference>
<evidence type="ECO:0000256" key="5">
    <source>
        <dbReference type="ARBA" id="ARBA00022679"/>
    </source>
</evidence>
<evidence type="ECO:0000256" key="14">
    <source>
        <dbReference type="RuleBase" id="RU365061"/>
    </source>
</evidence>
<evidence type="ECO:0000256" key="11">
    <source>
        <dbReference type="ARBA" id="ARBA00023242"/>
    </source>
</evidence>
<evidence type="ECO:0000256" key="6">
    <source>
        <dbReference type="ARBA" id="ARBA00022695"/>
    </source>
</evidence>
<keyword evidence="8 14" id="KW-0460">Magnesium</keyword>
<dbReference type="GO" id="GO:0046872">
    <property type="term" value="F:metal ion binding"/>
    <property type="evidence" value="ECO:0007669"/>
    <property type="project" value="UniProtKB-KW"/>
</dbReference>
<evidence type="ECO:0000313" key="16">
    <source>
        <dbReference type="EMBL" id="KAF7383557.1"/>
    </source>
</evidence>
<dbReference type="InterPro" id="IPR000477">
    <property type="entry name" value="RT_dom"/>
</dbReference>
<evidence type="ECO:0000256" key="4">
    <source>
        <dbReference type="ARBA" id="ARBA00022454"/>
    </source>
</evidence>
<evidence type="ECO:0000256" key="10">
    <source>
        <dbReference type="ARBA" id="ARBA00022918"/>
    </source>
</evidence>
<proteinExistence type="inferred from homology"/>
<keyword evidence="10 14" id="KW-0695">RNA-directed DNA polymerase</keyword>
<comment type="caution">
    <text evidence="16">The sequence shown here is derived from an EMBL/GenBank/DDBJ whole genome shotgun (WGS) entry which is preliminary data.</text>
</comment>
<keyword evidence="9 14" id="KW-0779">Telomere</keyword>
<protein>
    <recommendedName>
        <fullName evidence="3 14">Telomerase reverse transcriptase</fullName>
        <ecNumber evidence="2 14">2.7.7.49</ecNumber>
    </recommendedName>
    <alternativeName>
        <fullName evidence="12 14">Telomerase catalytic subunit</fullName>
    </alternativeName>
</protein>
<evidence type="ECO:0000259" key="15">
    <source>
        <dbReference type="PROSITE" id="PS50878"/>
    </source>
</evidence>
<comment type="subcellular location">
    <subcellularLocation>
        <location evidence="14">Nucleus</location>
    </subcellularLocation>
    <subcellularLocation>
        <location evidence="14">Chromosome</location>
        <location evidence="14">Telomere</location>
    </subcellularLocation>
</comment>
<evidence type="ECO:0000313" key="17">
    <source>
        <dbReference type="Proteomes" id="UP000614350"/>
    </source>
</evidence>
<evidence type="ECO:0000256" key="1">
    <source>
        <dbReference type="ARBA" id="ARBA00008001"/>
    </source>
</evidence>
<dbReference type="PANTHER" id="PTHR12066">
    <property type="entry name" value="TELOMERASE REVERSE TRANSCRIPTASE"/>
    <property type="match status" value="1"/>
</dbReference>
<dbReference type="Proteomes" id="UP000614350">
    <property type="component" value="Unassembled WGS sequence"/>
</dbReference>
<keyword evidence="5 14" id="KW-0808">Transferase</keyword>
<name>A0A834J8V0_VESVU</name>
<dbReference type="GO" id="GO:0042162">
    <property type="term" value="F:telomeric DNA binding"/>
    <property type="evidence" value="ECO:0007669"/>
    <property type="project" value="TreeGrafter"/>
</dbReference>
<dbReference type="GO" id="GO:0070034">
    <property type="term" value="F:telomerase RNA binding"/>
    <property type="evidence" value="ECO:0007669"/>
    <property type="project" value="TreeGrafter"/>
</dbReference>
<dbReference type="GO" id="GO:0000781">
    <property type="term" value="C:chromosome, telomeric region"/>
    <property type="evidence" value="ECO:0007669"/>
    <property type="project" value="UniProtKB-SubCell"/>
</dbReference>
<dbReference type="GO" id="GO:0003720">
    <property type="term" value="F:telomerase activity"/>
    <property type="evidence" value="ECO:0007669"/>
    <property type="project" value="InterPro"/>
</dbReference>
<evidence type="ECO:0000256" key="8">
    <source>
        <dbReference type="ARBA" id="ARBA00022842"/>
    </source>
</evidence>
<dbReference type="EC" id="2.7.7.49" evidence="2 14"/>
<evidence type="ECO:0000256" key="3">
    <source>
        <dbReference type="ARBA" id="ARBA00016182"/>
    </source>
</evidence>
<keyword evidence="4 14" id="KW-0158">Chromosome</keyword>
<dbReference type="SUPFAM" id="SSF56672">
    <property type="entry name" value="DNA/RNA polymerases"/>
    <property type="match status" value="1"/>
</dbReference>